<evidence type="ECO:0000256" key="2">
    <source>
        <dbReference type="ARBA" id="ARBA00022840"/>
    </source>
</evidence>
<dbReference type="SUPFAM" id="SSF57997">
    <property type="entry name" value="Tropomyosin"/>
    <property type="match status" value="1"/>
</dbReference>
<dbReference type="FunFam" id="1.20.1060.20:FF:000003">
    <property type="entry name" value="Structural maintenance of chromosomes 4"/>
    <property type="match status" value="1"/>
</dbReference>
<evidence type="ECO:0000259" key="5">
    <source>
        <dbReference type="SMART" id="SM00968"/>
    </source>
</evidence>
<dbReference type="OMA" id="CQEDTRE"/>
<dbReference type="Gene3D" id="1.20.1060.20">
    <property type="match status" value="1"/>
</dbReference>
<evidence type="ECO:0000313" key="7">
    <source>
        <dbReference type="Proteomes" id="UP000001593"/>
    </source>
</evidence>
<proteinExistence type="predicted"/>
<keyword evidence="2" id="KW-0067">ATP-binding</keyword>
<accession>A7T917</accession>
<dbReference type="AlphaFoldDB" id="A7T917"/>
<dbReference type="PhylomeDB" id="A7T917"/>
<keyword evidence="1" id="KW-0547">Nucleotide-binding</keyword>
<evidence type="ECO:0000313" key="6">
    <source>
        <dbReference type="EMBL" id="EDO27517.1"/>
    </source>
</evidence>
<organism evidence="6 7">
    <name type="scientific">Nematostella vectensis</name>
    <name type="common">Starlet sea anemone</name>
    <dbReference type="NCBI Taxonomy" id="45351"/>
    <lineage>
        <taxon>Eukaryota</taxon>
        <taxon>Metazoa</taxon>
        <taxon>Cnidaria</taxon>
        <taxon>Anthozoa</taxon>
        <taxon>Hexacorallia</taxon>
        <taxon>Actiniaria</taxon>
        <taxon>Edwardsiidae</taxon>
        <taxon>Nematostella</taxon>
    </lineage>
</organism>
<dbReference type="InterPro" id="IPR010935">
    <property type="entry name" value="SMC_hinge"/>
</dbReference>
<dbReference type="SUPFAM" id="SSF75553">
    <property type="entry name" value="Smc hinge domain"/>
    <property type="match status" value="1"/>
</dbReference>
<dbReference type="GO" id="GO:0005694">
    <property type="term" value="C:chromosome"/>
    <property type="evidence" value="ECO:0007669"/>
    <property type="project" value="InterPro"/>
</dbReference>
<feature type="domain" description="SMC hinge" evidence="5">
    <location>
        <begin position="140"/>
        <end position="201"/>
    </location>
</feature>
<evidence type="ECO:0000256" key="3">
    <source>
        <dbReference type="ARBA" id="ARBA00023242"/>
    </source>
</evidence>
<feature type="region of interest" description="Disordered" evidence="4">
    <location>
        <begin position="1"/>
        <end position="21"/>
    </location>
</feature>
<dbReference type="Proteomes" id="UP000001593">
    <property type="component" value="Unassembled WGS sequence"/>
</dbReference>
<dbReference type="eggNOG" id="KOG0996">
    <property type="taxonomic scope" value="Eukaryota"/>
</dbReference>
<dbReference type="InParanoid" id="A7T917"/>
<dbReference type="PANTHER" id="PTHR18937">
    <property type="entry name" value="STRUCTURAL MAINTENANCE OF CHROMOSOMES SMC FAMILY MEMBER"/>
    <property type="match status" value="1"/>
</dbReference>
<dbReference type="GO" id="GO:0030261">
    <property type="term" value="P:chromosome condensation"/>
    <property type="evidence" value="ECO:0007669"/>
    <property type="project" value="UniProtKB-KW"/>
</dbReference>
<name>A7T917_NEMVE</name>
<dbReference type="STRING" id="45351.A7T917"/>
<evidence type="ECO:0000256" key="1">
    <source>
        <dbReference type="ARBA" id="ARBA00022741"/>
    </source>
</evidence>
<dbReference type="HOGENOM" id="CLU_1363422_0_0_1"/>
<dbReference type="InterPro" id="IPR036277">
    <property type="entry name" value="SMC_hinge_sf"/>
</dbReference>
<keyword evidence="7" id="KW-1185">Reference proteome</keyword>
<dbReference type="EMBL" id="DS473063">
    <property type="protein sequence ID" value="EDO27517.1"/>
    <property type="molecule type" value="Genomic_DNA"/>
</dbReference>
<gene>
    <name evidence="6" type="ORF">NEMVEDRAFT_v1g150812</name>
</gene>
<dbReference type="SMART" id="SM00968">
    <property type="entry name" value="SMC_hinge"/>
    <property type="match status" value="1"/>
</dbReference>
<dbReference type="GO" id="GO:0005524">
    <property type="term" value="F:ATP binding"/>
    <property type="evidence" value="ECO:0007669"/>
    <property type="project" value="UniProtKB-KW"/>
</dbReference>
<keyword evidence="3" id="KW-0539">Nucleus</keyword>
<sequence length="201" mass="22447">QEKEKQLMEKNKDVNETKSKMDVAKSELEIYNSQHKNAQTQLREAHANLESVIQKQTQRKSEIKSIEKELPDLKNNLKKAEADLEKAVQGEAKLVAQGFYTLDSNKFRKLKGKQALNIFFQCRGNVLEALMKQKAAGKIPGLYGRLGDLGAIDDKYDIAISTACGALDHIVCDTMETAQTCVQYLKKNNIGAATFIGLDKV</sequence>
<evidence type="ECO:0000256" key="4">
    <source>
        <dbReference type="SAM" id="MobiDB-lite"/>
    </source>
</evidence>
<protein>
    <recommendedName>
        <fullName evidence="5">SMC hinge domain-containing protein</fullName>
    </recommendedName>
</protein>
<feature type="non-terminal residue" evidence="6">
    <location>
        <position position="201"/>
    </location>
</feature>
<dbReference type="PANTHER" id="PTHR18937:SF172">
    <property type="entry name" value="STRUCTURAL MAINTENANCE OF CHROMOSOMES PROTEIN"/>
    <property type="match status" value="1"/>
</dbReference>
<dbReference type="Pfam" id="PF06470">
    <property type="entry name" value="SMC_hinge"/>
    <property type="match status" value="1"/>
</dbReference>
<reference evidence="6 7" key="1">
    <citation type="journal article" date="2007" name="Science">
        <title>Sea anemone genome reveals ancestral eumetazoan gene repertoire and genomic organization.</title>
        <authorList>
            <person name="Putnam N.H."/>
            <person name="Srivastava M."/>
            <person name="Hellsten U."/>
            <person name="Dirks B."/>
            <person name="Chapman J."/>
            <person name="Salamov A."/>
            <person name="Terry A."/>
            <person name="Shapiro H."/>
            <person name="Lindquist E."/>
            <person name="Kapitonov V.V."/>
            <person name="Jurka J."/>
            <person name="Genikhovich G."/>
            <person name="Grigoriev I.V."/>
            <person name="Lucas S.M."/>
            <person name="Steele R.E."/>
            <person name="Finnerty J.R."/>
            <person name="Technau U."/>
            <person name="Martindale M.Q."/>
            <person name="Rokhsar D.S."/>
        </authorList>
    </citation>
    <scope>NUCLEOTIDE SEQUENCE [LARGE SCALE GENOMIC DNA]</scope>
    <source>
        <strain evidence="7">CH2 X CH6</strain>
    </source>
</reference>